<proteinExistence type="predicted"/>
<organism evidence="2 3">
    <name type="scientific">Acropora cervicornis</name>
    <name type="common">Staghorn coral</name>
    <dbReference type="NCBI Taxonomy" id="6130"/>
    <lineage>
        <taxon>Eukaryota</taxon>
        <taxon>Metazoa</taxon>
        <taxon>Cnidaria</taxon>
        <taxon>Anthozoa</taxon>
        <taxon>Hexacorallia</taxon>
        <taxon>Scleractinia</taxon>
        <taxon>Astrocoeniina</taxon>
        <taxon>Acroporidae</taxon>
        <taxon>Acropora</taxon>
    </lineage>
</organism>
<reference evidence="2" key="2">
    <citation type="journal article" date="2023" name="Science">
        <title>Genomic signatures of disease resistance in endangered staghorn corals.</title>
        <authorList>
            <person name="Vollmer S.V."/>
            <person name="Selwyn J.D."/>
            <person name="Despard B.A."/>
            <person name="Roesel C.L."/>
        </authorList>
    </citation>
    <scope>NUCLEOTIDE SEQUENCE</scope>
    <source>
        <strain evidence="2">K2</strain>
    </source>
</reference>
<keyword evidence="3" id="KW-1185">Reference proteome</keyword>
<evidence type="ECO:0000256" key="1">
    <source>
        <dbReference type="SAM" id="MobiDB-lite"/>
    </source>
</evidence>
<name>A0AAD9VF88_ACRCE</name>
<sequence length="135" mass="15743">MDYEKKRRWNHLAARQKKKKERAENRADQCGMECVILRNTTRSRTYYIRYRPAGRLLRIYPDLSSRRLFKVAILSLKRDGQAIKKFNGVCLKPQHCVRQATASCSNKSPENIDVPTILVNTRKLTSLSLSKLILH</sequence>
<comment type="caution">
    <text evidence="2">The sequence shown here is derived from an EMBL/GenBank/DDBJ whole genome shotgun (WGS) entry which is preliminary data.</text>
</comment>
<dbReference type="AlphaFoldDB" id="A0AAD9VF88"/>
<reference evidence="2" key="1">
    <citation type="journal article" date="2023" name="G3 (Bethesda)">
        <title>Whole genome assembly and annotation of the endangered Caribbean coral Acropora cervicornis.</title>
        <authorList>
            <person name="Selwyn J.D."/>
            <person name="Vollmer S.V."/>
        </authorList>
    </citation>
    <scope>NUCLEOTIDE SEQUENCE</scope>
    <source>
        <strain evidence="2">K2</strain>
    </source>
</reference>
<feature type="region of interest" description="Disordered" evidence="1">
    <location>
        <begin position="1"/>
        <end position="24"/>
    </location>
</feature>
<gene>
    <name evidence="2" type="ORF">P5673_002643</name>
</gene>
<evidence type="ECO:0000313" key="3">
    <source>
        <dbReference type="Proteomes" id="UP001249851"/>
    </source>
</evidence>
<dbReference type="Proteomes" id="UP001249851">
    <property type="component" value="Unassembled WGS sequence"/>
</dbReference>
<evidence type="ECO:0000313" key="2">
    <source>
        <dbReference type="EMBL" id="KAK2572403.1"/>
    </source>
</evidence>
<protein>
    <submittedName>
        <fullName evidence="2">Uncharacterized protein</fullName>
    </submittedName>
</protein>
<dbReference type="EMBL" id="JARQWQ010000004">
    <property type="protein sequence ID" value="KAK2572403.1"/>
    <property type="molecule type" value="Genomic_DNA"/>
</dbReference>
<accession>A0AAD9VF88</accession>
<feature type="compositionally biased region" description="Basic residues" evidence="1">
    <location>
        <begin position="1"/>
        <end position="20"/>
    </location>
</feature>